<feature type="region of interest" description="Disordered" evidence="1">
    <location>
        <begin position="1"/>
        <end position="29"/>
    </location>
</feature>
<protein>
    <submittedName>
        <fullName evidence="2">Uncharacterized protein</fullName>
    </submittedName>
</protein>
<dbReference type="Proteomes" id="UP000235914">
    <property type="component" value="Unassembled WGS sequence"/>
</dbReference>
<reference evidence="2 3" key="1">
    <citation type="journal article" date="2017" name="BMC Genomics">
        <title>Genome sequencing of 39 Akkermansia muciniphila isolates reveals its population structure, genomic and functional diverisity, and global distribution in mammalian gut microbiotas.</title>
        <authorList>
            <person name="Guo X."/>
            <person name="Li S."/>
            <person name="Zhang J."/>
            <person name="Wu F."/>
            <person name="Li X."/>
            <person name="Wu D."/>
            <person name="Zhang M."/>
            <person name="Ou Z."/>
            <person name="Jie Z."/>
            <person name="Yan Q."/>
            <person name="Li P."/>
            <person name="Yi J."/>
            <person name="Peng Y."/>
        </authorList>
    </citation>
    <scope>NUCLEOTIDE SEQUENCE [LARGE SCALE GENOMIC DNA]</scope>
    <source>
        <strain evidence="2 3">GP43</strain>
    </source>
</reference>
<evidence type="ECO:0000313" key="3">
    <source>
        <dbReference type="Proteomes" id="UP000235914"/>
    </source>
</evidence>
<gene>
    <name evidence="2" type="ORF">CXU09_03065</name>
</gene>
<dbReference type="EMBL" id="PJKN01000001">
    <property type="protein sequence ID" value="PNC58047.1"/>
    <property type="molecule type" value="Genomic_DNA"/>
</dbReference>
<sequence length="69" mass="8240">MHTESLPKYPPVQKPPPAFETAQDKSENRRTLFPESWYICRECPFQQPQETVRTLQKEKLMHYFQGISD</sequence>
<organism evidence="2 3">
    <name type="scientific">Akkermansia muciniphila</name>
    <dbReference type="NCBI Taxonomy" id="239935"/>
    <lineage>
        <taxon>Bacteria</taxon>
        <taxon>Pseudomonadati</taxon>
        <taxon>Verrucomicrobiota</taxon>
        <taxon>Verrucomicrobiia</taxon>
        <taxon>Verrucomicrobiales</taxon>
        <taxon>Akkermansiaceae</taxon>
        <taxon>Akkermansia</taxon>
    </lineage>
</organism>
<feature type="compositionally biased region" description="Pro residues" evidence="1">
    <location>
        <begin position="8"/>
        <end position="18"/>
    </location>
</feature>
<proteinExistence type="predicted"/>
<dbReference type="AlphaFoldDB" id="A0AAP8NNX5"/>
<evidence type="ECO:0000256" key="1">
    <source>
        <dbReference type="SAM" id="MobiDB-lite"/>
    </source>
</evidence>
<comment type="caution">
    <text evidence="2">The sequence shown here is derived from an EMBL/GenBank/DDBJ whole genome shotgun (WGS) entry which is preliminary data.</text>
</comment>
<evidence type="ECO:0000313" key="2">
    <source>
        <dbReference type="EMBL" id="PNC58047.1"/>
    </source>
</evidence>
<accession>A0AAP8NNX5</accession>
<name>A0AAP8NNX5_9BACT</name>